<name>A0ABX7G8C2_9GAMM</name>
<sequence>MAATLSVPALADNAEKALAGELLECAAYYQISSEAITAMNAPQMQAVGERLKASADESLTLAGKYYGDGDLDAALKETRDRQIASMAGSSSLGNLMAKYKESCKTLLADPNARLEYWQMATM</sequence>
<accession>A0ABX7G8C2</accession>
<protein>
    <submittedName>
        <fullName evidence="1">Uncharacterized protein</fullName>
    </submittedName>
</protein>
<evidence type="ECO:0000313" key="2">
    <source>
        <dbReference type="Proteomes" id="UP000596252"/>
    </source>
</evidence>
<evidence type="ECO:0000313" key="1">
    <source>
        <dbReference type="EMBL" id="QRH03604.1"/>
    </source>
</evidence>
<dbReference type="EMBL" id="CP069213">
    <property type="protein sequence ID" value="QRH03604.1"/>
    <property type="molecule type" value="Genomic_DNA"/>
</dbReference>
<proteinExistence type="predicted"/>
<dbReference type="Proteomes" id="UP000596252">
    <property type="component" value="Chromosome"/>
</dbReference>
<keyword evidence="2" id="KW-1185">Reference proteome</keyword>
<reference evidence="1 2" key="1">
    <citation type="journal article" date="2012" name="Antonie Van Leeuwenhoek">
        <title>Shewanella litorisediminis sp. nov., a gammaproteobacterium isolated from a tidal flat sediment.</title>
        <authorList>
            <person name="Lee M.H."/>
            <person name="Yoon J.H."/>
        </authorList>
    </citation>
    <scope>NUCLEOTIDE SEQUENCE [LARGE SCALE GENOMIC DNA]</scope>
    <source>
        <strain evidence="1 2">SMK1-12</strain>
    </source>
</reference>
<organism evidence="1 2">
    <name type="scientific">Shewanella litorisediminis</name>
    <dbReference type="NCBI Taxonomy" id="1173586"/>
    <lineage>
        <taxon>Bacteria</taxon>
        <taxon>Pseudomonadati</taxon>
        <taxon>Pseudomonadota</taxon>
        <taxon>Gammaproteobacteria</taxon>
        <taxon>Alteromonadales</taxon>
        <taxon>Shewanellaceae</taxon>
        <taxon>Shewanella</taxon>
    </lineage>
</organism>
<gene>
    <name evidence="1" type="ORF">JQC75_07200</name>
</gene>